<name>A0A1F4S102_UNCSA</name>
<dbReference type="EMBL" id="MEUA01000041">
    <property type="protein sequence ID" value="OGC14108.1"/>
    <property type="molecule type" value="Genomic_DNA"/>
</dbReference>
<evidence type="ECO:0000313" key="2">
    <source>
        <dbReference type="Proteomes" id="UP000177905"/>
    </source>
</evidence>
<reference evidence="1 2" key="1">
    <citation type="journal article" date="2016" name="Nat. Commun.">
        <title>Thousands of microbial genomes shed light on interconnected biogeochemical processes in an aquifer system.</title>
        <authorList>
            <person name="Anantharaman K."/>
            <person name="Brown C.T."/>
            <person name="Hug L.A."/>
            <person name="Sharon I."/>
            <person name="Castelle C.J."/>
            <person name="Probst A.J."/>
            <person name="Thomas B.C."/>
            <person name="Singh A."/>
            <person name="Wilkins M.J."/>
            <person name="Karaoz U."/>
            <person name="Brodie E.L."/>
            <person name="Williams K.H."/>
            <person name="Hubbard S.S."/>
            <person name="Banfield J.F."/>
        </authorList>
    </citation>
    <scope>NUCLEOTIDE SEQUENCE [LARGE SCALE GENOMIC DNA]</scope>
</reference>
<dbReference type="AlphaFoldDB" id="A0A1F4S102"/>
<evidence type="ECO:0000313" key="1">
    <source>
        <dbReference type="EMBL" id="OGC14108.1"/>
    </source>
</evidence>
<gene>
    <name evidence="1" type="ORF">A2290_06360</name>
</gene>
<organism evidence="1 2">
    <name type="scientific">candidate division WOR-1 bacterium RIFOXYB2_FULL_36_35</name>
    <dbReference type="NCBI Taxonomy" id="1802578"/>
    <lineage>
        <taxon>Bacteria</taxon>
        <taxon>Bacillati</taxon>
        <taxon>Saganbacteria</taxon>
    </lineage>
</organism>
<evidence type="ECO:0008006" key="3">
    <source>
        <dbReference type="Google" id="ProtNLM"/>
    </source>
</evidence>
<dbReference type="Proteomes" id="UP000177905">
    <property type="component" value="Unassembled WGS sequence"/>
</dbReference>
<accession>A0A1F4S102</accession>
<protein>
    <recommendedName>
        <fullName evidence="3">Redox-active protein</fullName>
    </recommendedName>
</protein>
<comment type="caution">
    <text evidence="1">The sequence shown here is derived from an EMBL/GenBank/DDBJ whole genome shotgun (WGS) entry which is preliminary data.</text>
</comment>
<proteinExistence type="predicted"/>
<sequence length="118" mass="13332">MKSDEAIDNFFGRNGKKRLNCAQSVAAVFINNGFFSEEDFFDLKNCGFGKAPQGYCGSVYAAHCILGKVSKAKAEKFNNEFIAYAKFLTCKEIRMMEKIKCFQTVKKATELIEKILML</sequence>